<evidence type="ECO:0000256" key="11">
    <source>
        <dbReference type="HAMAP-Rule" id="MF_00354"/>
    </source>
</evidence>
<feature type="binding site" evidence="11">
    <location>
        <position position="63"/>
    </location>
    <ligand>
        <name>FMN</name>
        <dbReference type="ChEBI" id="CHEBI:58210"/>
    </ligand>
</feature>
<evidence type="ECO:0000256" key="10">
    <source>
        <dbReference type="ARBA" id="ARBA00025810"/>
    </source>
</evidence>
<comment type="cofactor">
    <cofactor evidence="11">
        <name>Mg(2+)</name>
        <dbReference type="ChEBI" id="CHEBI:18420"/>
    </cofactor>
</comment>
<evidence type="ECO:0000256" key="9">
    <source>
        <dbReference type="ARBA" id="ARBA00023235"/>
    </source>
</evidence>
<dbReference type="GO" id="GO:0008299">
    <property type="term" value="P:isoprenoid biosynthetic process"/>
    <property type="evidence" value="ECO:0007669"/>
    <property type="project" value="UniProtKB-UniRule"/>
</dbReference>
<evidence type="ECO:0000313" key="14">
    <source>
        <dbReference type="Proteomes" id="UP000189933"/>
    </source>
</evidence>
<reference evidence="14" key="1">
    <citation type="submission" date="2017-02" db="EMBL/GenBank/DDBJ databases">
        <authorList>
            <person name="Varghese N."/>
            <person name="Submissions S."/>
        </authorList>
    </citation>
    <scope>NUCLEOTIDE SEQUENCE [LARGE SCALE GENOMIC DNA]</scope>
    <source>
        <strain evidence="14">DSM 16521</strain>
    </source>
</reference>
<evidence type="ECO:0000256" key="7">
    <source>
        <dbReference type="ARBA" id="ARBA00022857"/>
    </source>
</evidence>
<dbReference type="SUPFAM" id="SSF51395">
    <property type="entry name" value="FMN-linked oxidoreductases"/>
    <property type="match status" value="1"/>
</dbReference>
<evidence type="ECO:0000256" key="5">
    <source>
        <dbReference type="ARBA" id="ARBA00022723"/>
    </source>
</evidence>
<evidence type="ECO:0000256" key="8">
    <source>
        <dbReference type="ARBA" id="ARBA00023229"/>
    </source>
</evidence>
<proteinExistence type="inferred from homology"/>
<dbReference type="Proteomes" id="UP000189933">
    <property type="component" value="Unassembled WGS sequence"/>
</dbReference>
<evidence type="ECO:0000256" key="2">
    <source>
        <dbReference type="ARBA" id="ARBA00022490"/>
    </source>
</evidence>
<dbReference type="Pfam" id="PF01070">
    <property type="entry name" value="FMN_dh"/>
    <property type="match status" value="1"/>
</dbReference>
<comment type="similarity">
    <text evidence="11">Belongs to the IPP isomerase type 2 family.</text>
</comment>
<feature type="binding site" evidence="11">
    <location>
        <position position="185"/>
    </location>
    <ligand>
        <name>FMN</name>
        <dbReference type="ChEBI" id="CHEBI:58210"/>
    </ligand>
</feature>
<dbReference type="InterPro" id="IPR013785">
    <property type="entry name" value="Aldolase_TIM"/>
</dbReference>
<feature type="domain" description="FMN-dependent dehydrogenase" evidence="12">
    <location>
        <begin position="163"/>
        <end position="325"/>
    </location>
</feature>
<evidence type="ECO:0000313" key="13">
    <source>
        <dbReference type="EMBL" id="SKA19103.1"/>
    </source>
</evidence>
<name>A0A1T4RT27_9FIRM</name>
<organism evidence="13 14">
    <name type="scientific">Carboxydocella sporoproducens DSM 16521</name>
    <dbReference type="NCBI Taxonomy" id="1121270"/>
    <lineage>
        <taxon>Bacteria</taxon>
        <taxon>Bacillati</taxon>
        <taxon>Bacillota</taxon>
        <taxon>Clostridia</taxon>
        <taxon>Eubacteriales</taxon>
        <taxon>Clostridiales Family XVI. Incertae Sedis</taxon>
        <taxon>Carboxydocella</taxon>
    </lineage>
</organism>
<evidence type="ECO:0000256" key="1">
    <source>
        <dbReference type="ARBA" id="ARBA00001917"/>
    </source>
</evidence>
<comment type="caution">
    <text evidence="11">Lacks conserved residue(s) required for the propagation of feature annotation.</text>
</comment>
<dbReference type="GO" id="GO:0016491">
    <property type="term" value="F:oxidoreductase activity"/>
    <property type="evidence" value="ECO:0007669"/>
    <property type="project" value="InterPro"/>
</dbReference>
<keyword evidence="9 11" id="KW-0413">Isomerase</keyword>
<feature type="binding site" evidence="11">
    <location>
        <begin position="282"/>
        <end position="283"/>
    </location>
    <ligand>
        <name>FMN</name>
        <dbReference type="ChEBI" id="CHEBI:58210"/>
    </ligand>
</feature>
<feature type="binding site" evidence="11">
    <location>
        <position position="123"/>
    </location>
    <ligand>
        <name>FMN</name>
        <dbReference type="ChEBI" id="CHEBI:58210"/>
    </ligand>
</feature>
<keyword evidence="5 11" id="KW-0479">Metal-binding</keyword>
<dbReference type="EC" id="5.3.3.2" evidence="11"/>
<dbReference type="AlphaFoldDB" id="A0A1T4RT27"/>
<comment type="subunit">
    <text evidence="10 11">Homooctamer. Dimer of tetramers.</text>
</comment>
<comment type="function">
    <text evidence="11">Involved in the biosynthesis of isoprenoids. Catalyzes the 1,3-allylic rearrangement of the homoallylic substrate isopentenyl (IPP) to its allylic isomer, dimethylallyl diphosphate (DMAPP).</text>
</comment>
<dbReference type="PIRSF" id="PIRSF003314">
    <property type="entry name" value="IPP_isomerase"/>
    <property type="match status" value="1"/>
</dbReference>
<protein>
    <recommendedName>
        <fullName evidence="11">Isopentenyl-diphosphate delta-isomerase</fullName>
        <shortName evidence="11">IPP isomerase</shortName>
        <ecNumber evidence="11">5.3.3.2</ecNumber>
    </recommendedName>
    <alternativeName>
        <fullName evidence="11">Isopentenyl diphosphate:dimethylallyl diphosphate isomerase</fullName>
    </alternativeName>
    <alternativeName>
        <fullName evidence="11">Isopentenyl pyrophosphate isomerase</fullName>
    </alternativeName>
    <alternativeName>
        <fullName evidence="11">Type 2 isopentenyl diphosphate isomerase</fullName>
        <shortName evidence="11">IDI-2</shortName>
    </alternativeName>
</protein>
<dbReference type="HAMAP" id="MF_00354">
    <property type="entry name" value="Idi_2"/>
    <property type="match status" value="1"/>
</dbReference>
<evidence type="ECO:0000256" key="6">
    <source>
        <dbReference type="ARBA" id="ARBA00022842"/>
    </source>
</evidence>
<keyword evidence="6 11" id="KW-0460">Magnesium</keyword>
<keyword evidence="7 11" id="KW-0521">NADP</keyword>
<dbReference type="InterPro" id="IPR011179">
    <property type="entry name" value="IPdP_isomerase"/>
</dbReference>
<dbReference type="PANTHER" id="PTHR43665">
    <property type="entry name" value="ISOPENTENYL-DIPHOSPHATE DELTA-ISOMERASE"/>
    <property type="match status" value="1"/>
</dbReference>
<dbReference type="EMBL" id="FUXM01000035">
    <property type="protein sequence ID" value="SKA19103.1"/>
    <property type="molecule type" value="Genomic_DNA"/>
</dbReference>
<evidence type="ECO:0000256" key="4">
    <source>
        <dbReference type="ARBA" id="ARBA00022643"/>
    </source>
</evidence>
<evidence type="ECO:0000259" key="12">
    <source>
        <dbReference type="Pfam" id="PF01070"/>
    </source>
</evidence>
<dbReference type="GO" id="GO:0000287">
    <property type="term" value="F:magnesium ion binding"/>
    <property type="evidence" value="ECO:0007669"/>
    <property type="project" value="UniProtKB-UniRule"/>
</dbReference>
<dbReference type="CDD" id="cd02811">
    <property type="entry name" value="IDI-2_FMN"/>
    <property type="match status" value="1"/>
</dbReference>
<keyword evidence="14" id="KW-1185">Reference proteome</keyword>
<feature type="binding site" evidence="11">
    <location>
        <position position="154"/>
    </location>
    <ligand>
        <name>Mg(2+)</name>
        <dbReference type="ChEBI" id="CHEBI:18420"/>
    </ligand>
</feature>
<sequence length="356" mass="39012">MNNQRSQRKLEHIQLFKEEYNPHYTGFEDVHLIHQALPVNDWDEIDTTWCFLDKICKAPLFITAITGGHPASEKINRDLALVAAETGIGLAVGSQHAALYNEELVKTYQVIRTENPEGLVFANVGAGVSWDLALKAIEMIGAQGVQVHLNAAQELMMPEGDRKFTQWLNNIEQLVKKSWVPVIVKETGCGLSRETVLRLKEVGVEYFDVGGSGGTDFLAIEARRAQLPVRLQLSWGLPTAWALLECLAVCGNQGHLWASGGILTPLDWAKALALGAEAVGVAGHFLKTYLDNGLEGLANEIKEWQRQLKIICLLTGVSSPAHLKAAAKVITGKTAEWQKLRAGDVYGCKAISSFHA</sequence>
<feature type="binding site" evidence="11">
    <location>
        <position position="153"/>
    </location>
    <ligand>
        <name>substrate</name>
    </ligand>
</feature>
<feature type="binding site" evidence="11">
    <location>
        <begin position="64"/>
        <end position="66"/>
    </location>
    <ligand>
        <name>FMN</name>
        <dbReference type="ChEBI" id="CHEBI:58210"/>
    </ligand>
</feature>
<accession>A0A1T4RT27</accession>
<dbReference type="GO" id="GO:0010181">
    <property type="term" value="F:FMN binding"/>
    <property type="evidence" value="ECO:0007669"/>
    <property type="project" value="UniProtKB-UniRule"/>
</dbReference>
<dbReference type="InterPro" id="IPR000262">
    <property type="entry name" value="FMN-dep_DH"/>
</dbReference>
<keyword evidence="3 11" id="KW-0285">Flavoprotein</keyword>
<dbReference type="GO" id="GO:0004452">
    <property type="term" value="F:isopentenyl-diphosphate delta-isomerase activity"/>
    <property type="evidence" value="ECO:0007669"/>
    <property type="project" value="UniProtKB-UniRule"/>
</dbReference>
<comment type="cofactor">
    <cofactor evidence="11">
        <name>NADPH</name>
        <dbReference type="ChEBI" id="CHEBI:57783"/>
    </cofactor>
</comment>
<keyword evidence="2 11" id="KW-0963">Cytoplasm</keyword>
<gene>
    <name evidence="11" type="primary">fni</name>
    <name evidence="13" type="ORF">SAMN02745885_02245</name>
</gene>
<comment type="subcellular location">
    <subcellularLocation>
        <location evidence="11">Cytoplasm</location>
    </subcellularLocation>
</comment>
<dbReference type="RefSeq" id="WP_174182994.1">
    <property type="nucleotide sequence ID" value="NZ_FUXM01000035.1"/>
</dbReference>
<feature type="binding site" evidence="11">
    <location>
        <begin position="94"/>
        <end position="96"/>
    </location>
    <ligand>
        <name>substrate</name>
    </ligand>
</feature>
<keyword evidence="8 11" id="KW-0414">Isoprene biosynthesis</keyword>
<feature type="binding site" evidence="11">
    <location>
        <begin position="8"/>
        <end position="9"/>
    </location>
    <ligand>
        <name>substrate</name>
    </ligand>
</feature>
<keyword evidence="4 11" id="KW-0288">FMN</keyword>
<dbReference type="Gene3D" id="3.20.20.70">
    <property type="entry name" value="Aldolase class I"/>
    <property type="match status" value="1"/>
</dbReference>
<evidence type="ECO:0000256" key="3">
    <source>
        <dbReference type="ARBA" id="ARBA00022630"/>
    </source>
</evidence>
<comment type="catalytic activity">
    <reaction evidence="11">
        <text>isopentenyl diphosphate = dimethylallyl diphosphate</text>
        <dbReference type="Rhea" id="RHEA:23284"/>
        <dbReference type="ChEBI" id="CHEBI:57623"/>
        <dbReference type="ChEBI" id="CHEBI:128769"/>
        <dbReference type="EC" id="5.3.3.2"/>
    </reaction>
</comment>
<dbReference type="PANTHER" id="PTHR43665:SF1">
    <property type="entry name" value="ISOPENTENYL-DIPHOSPHATE DELTA-ISOMERASE"/>
    <property type="match status" value="1"/>
</dbReference>
<dbReference type="GO" id="GO:0070402">
    <property type="term" value="F:NADPH binding"/>
    <property type="evidence" value="ECO:0007669"/>
    <property type="project" value="UniProtKB-UniRule"/>
</dbReference>
<feature type="binding site" evidence="11">
    <location>
        <position position="215"/>
    </location>
    <ligand>
        <name>FMN</name>
        <dbReference type="ChEBI" id="CHEBI:58210"/>
    </ligand>
</feature>
<comment type="cofactor">
    <cofactor evidence="1 11">
        <name>FMN</name>
        <dbReference type="ChEBI" id="CHEBI:58210"/>
    </cofactor>
</comment>
<feature type="binding site" evidence="11">
    <location>
        <position position="94"/>
    </location>
    <ligand>
        <name>FMN</name>
        <dbReference type="ChEBI" id="CHEBI:58210"/>
    </ligand>
</feature>
<dbReference type="GO" id="GO:0005737">
    <property type="term" value="C:cytoplasm"/>
    <property type="evidence" value="ECO:0007669"/>
    <property type="project" value="UniProtKB-SubCell"/>
</dbReference>
<dbReference type="NCBIfam" id="TIGR02151">
    <property type="entry name" value="IPP_isom_2"/>
    <property type="match status" value="1"/>
</dbReference>